<protein>
    <submittedName>
        <fullName evidence="2">GLYCOSYLTRANSFERASE</fullName>
    </submittedName>
</protein>
<dbReference type="OrthoDB" id="529273at2759"/>
<keyword evidence="3" id="KW-1185">Reference proteome</keyword>
<comment type="caution">
    <text evidence="2">The sequence shown here is derived from an EMBL/GenBank/DDBJ whole genome shotgun (WGS) entry which is preliminary data.</text>
</comment>
<reference evidence="2" key="2">
    <citation type="journal article" date="2023" name="Int. J. Mol. Sci.">
        <title>De Novo Assembly and Annotation of 11 Diverse Shrub Willow (Salix) Genomes Reveals Novel Gene Organization in Sex-Linked Regions.</title>
        <authorList>
            <person name="Hyden B."/>
            <person name="Feng K."/>
            <person name="Yates T.B."/>
            <person name="Jawdy S."/>
            <person name="Cereghino C."/>
            <person name="Smart L.B."/>
            <person name="Muchero W."/>
        </authorList>
    </citation>
    <scope>NUCLEOTIDE SEQUENCE [LARGE SCALE GENOMIC DNA]</scope>
    <source>
        <tissue evidence="2">Shoot tip</tissue>
    </source>
</reference>
<accession>A0A9Q0NW43</accession>
<evidence type="ECO:0000313" key="3">
    <source>
        <dbReference type="Proteomes" id="UP001151529"/>
    </source>
</evidence>
<reference evidence="2" key="1">
    <citation type="submission" date="2022-11" db="EMBL/GenBank/DDBJ databases">
        <authorList>
            <person name="Hyden B.L."/>
            <person name="Feng K."/>
            <person name="Yates T."/>
            <person name="Jawdy S."/>
            <person name="Smart L.B."/>
            <person name="Muchero W."/>
        </authorList>
    </citation>
    <scope>NUCLEOTIDE SEQUENCE</scope>
    <source>
        <tissue evidence="2">Shoot tip</tissue>
    </source>
</reference>
<keyword evidence="1" id="KW-1133">Transmembrane helix</keyword>
<keyword evidence="1" id="KW-0472">Membrane</keyword>
<proteinExistence type="predicted"/>
<sequence length="206" mass="23480">MKYQTLLARSFSKHEQKKLGYWALLACLFIALSFFINFKPFMGPLSVLNLRLSTGEDEKLHLFDDTDSSLQIAKETINSTSIVNDTGSSHEEAEIMSSALTVNDTDSSHGESEIRDTEIIVNNATSRSQEVVVFKESLAQNMKTNDSSNPPQFVNEKDTFHGQQYEQLSSRSNRCECWNEEQHSRAASMHFHGQIRFLRDKRGHQD</sequence>
<dbReference type="AlphaFoldDB" id="A0A9Q0NW43"/>
<feature type="transmembrane region" description="Helical" evidence="1">
    <location>
        <begin position="21"/>
        <end position="38"/>
    </location>
</feature>
<dbReference type="EMBL" id="JAPFFL010000015">
    <property type="protein sequence ID" value="KAJ6677050.1"/>
    <property type="molecule type" value="Genomic_DNA"/>
</dbReference>
<evidence type="ECO:0000256" key="1">
    <source>
        <dbReference type="SAM" id="Phobius"/>
    </source>
</evidence>
<keyword evidence="1" id="KW-0812">Transmembrane</keyword>
<name>A0A9Q0NW43_SALVM</name>
<organism evidence="2 3">
    <name type="scientific">Salix viminalis</name>
    <name type="common">Common osier</name>
    <name type="synonym">Basket willow</name>
    <dbReference type="NCBI Taxonomy" id="40686"/>
    <lineage>
        <taxon>Eukaryota</taxon>
        <taxon>Viridiplantae</taxon>
        <taxon>Streptophyta</taxon>
        <taxon>Embryophyta</taxon>
        <taxon>Tracheophyta</taxon>
        <taxon>Spermatophyta</taxon>
        <taxon>Magnoliopsida</taxon>
        <taxon>eudicotyledons</taxon>
        <taxon>Gunneridae</taxon>
        <taxon>Pentapetalae</taxon>
        <taxon>rosids</taxon>
        <taxon>fabids</taxon>
        <taxon>Malpighiales</taxon>
        <taxon>Salicaceae</taxon>
        <taxon>Saliceae</taxon>
        <taxon>Salix</taxon>
    </lineage>
</organism>
<gene>
    <name evidence="2" type="ORF">OIU85_010250</name>
</gene>
<dbReference type="Proteomes" id="UP001151529">
    <property type="component" value="Chromosome 15Z"/>
</dbReference>
<evidence type="ECO:0000313" key="2">
    <source>
        <dbReference type="EMBL" id="KAJ6677050.1"/>
    </source>
</evidence>